<dbReference type="AlphaFoldDB" id="A0A6C0DZG2"/>
<accession>A0A6C0DZG2</accession>
<sequence length="383" mass="45409">MYSYWIIGLFCLYVLLKSKEHLTVAFNNDQVDTKSPQTLYERETNEIKKILHNKINKEDYPRDFATFYMTDIIFERSVFAEYIKKKIQMVFDKMFVDTLLDNTKMINNIYNVYTKDDKYKDLKKIILYIDAVNVKLGFTRKFLVYIRLNNLTTYISENGEIYPILNSIYDDLEVLYIKTIELDKEMSVKYFQGDVLRGKDDNFNMLYEIKNSMEYIEPRFNETSITKQQKEIYNKMLEDKNKKFKFTGMCYGYENADNKEECIKNMGIWDNEPNEDSDCPYYKANANYPNTFGKIKQNVCELPANMKNVGYRGYSKSIKNVPLCYNCEYNKIGIGTLGYCCDDQISKKEVYTKLTSPDYAFVGDKESRKKWETLFLENNLSVE</sequence>
<evidence type="ECO:0000313" key="1">
    <source>
        <dbReference type="EMBL" id="QHT20555.1"/>
    </source>
</evidence>
<name>A0A6C0DZG2_9ZZZZ</name>
<proteinExistence type="predicted"/>
<reference evidence="1" key="1">
    <citation type="journal article" date="2020" name="Nature">
        <title>Giant virus diversity and host interactions through global metagenomics.</title>
        <authorList>
            <person name="Schulz F."/>
            <person name="Roux S."/>
            <person name="Paez-Espino D."/>
            <person name="Jungbluth S."/>
            <person name="Walsh D.A."/>
            <person name="Denef V.J."/>
            <person name="McMahon K.D."/>
            <person name="Konstantinidis K.T."/>
            <person name="Eloe-Fadrosh E.A."/>
            <person name="Kyrpides N.C."/>
            <person name="Woyke T."/>
        </authorList>
    </citation>
    <scope>NUCLEOTIDE SEQUENCE</scope>
    <source>
        <strain evidence="1">GVMAG-M-3300023174-68</strain>
    </source>
</reference>
<organism evidence="1">
    <name type="scientific">viral metagenome</name>
    <dbReference type="NCBI Taxonomy" id="1070528"/>
    <lineage>
        <taxon>unclassified sequences</taxon>
        <taxon>metagenomes</taxon>
        <taxon>organismal metagenomes</taxon>
    </lineage>
</organism>
<protein>
    <submittedName>
        <fullName evidence="1">Uncharacterized protein</fullName>
    </submittedName>
</protein>
<dbReference type="EMBL" id="MN739679">
    <property type="protein sequence ID" value="QHT20555.1"/>
    <property type="molecule type" value="Genomic_DNA"/>
</dbReference>